<name>A0A401NG04_SCYTO</name>
<dbReference type="STRING" id="75743.A0A401NG04"/>
<sequence length="423" mass="46740">MRRSAGAGVARQGASVTDARYHHAFPTVNVPDHAHYTIGAFILAVGITGMVGNFLVIYAFCRSKSLRSPSNIFIINLAISDFLMSVTQAPIFFVASLHKRWIFGEKVCELYAFCGALFGISSMITLVVIAADRYIVITRPLTSIGMLSKKRAVSILMGVWLYSLVWSLPPFFGWSAYVPEGLMTSCTWDYTTFTPSVRAYTMLLFCCVFFIPLGIIIYCYVFIFRAILSTNRDVQKIGGNSSKESQKRFQRISNEWKMAKIALIVILLYVISWSPYATVALTSFAGYASVLTPYMNSVPAVIAKASAIHNPIIYAITHPKYRTAIGKYIPFLGCLLRLSPKDYQLASSRLSTRQSTLTSQTSKSSGIPRSKNRMSASESESVDITSINPRPDSRVVSCHDHEPAQTGLRQQEAGPQFSAISAA</sequence>
<evidence type="ECO:0000313" key="17">
    <source>
        <dbReference type="Proteomes" id="UP000288216"/>
    </source>
</evidence>
<comment type="caution">
    <text evidence="13">Lacks conserved residue(s) required for the propagation of feature annotation.</text>
</comment>
<dbReference type="GO" id="GO:0009881">
    <property type="term" value="F:photoreceptor activity"/>
    <property type="evidence" value="ECO:0007669"/>
    <property type="project" value="UniProtKB-KW"/>
</dbReference>
<keyword evidence="9 13" id="KW-0472">Membrane</keyword>
<dbReference type="PRINTS" id="PR00238">
    <property type="entry name" value="OPSIN"/>
</dbReference>
<evidence type="ECO:0000256" key="2">
    <source>
        <dbReference type="ARBA" id="ARBA00022543"/>
    </source>
</evidence>
<dbReference type="InterPro" id="IPR000276">
    <property type="entry name" value="GPCR_Rhodpsn"/>
</dbReference>
<dbReference type="PANTHER" id="PTHR24240">
    <property type="entry name" value="OPSIN"/>
    <property type="match status" value="1"/>
</dbReference>
<evidence type="ECO:0000256" key="6">
    <source>
        <dbReference type="ARBA" id="ARBA00022989"/>
    </source>
</evidence>
<comment type="similarity">
    <text evidence="13">Belongs to the G-protein coupled receptor 1 family. Opsin subfamily.</text>
</comment>
<keyword evidence="5 13" id="KW-0681">Retinal protein</keyword>
<evidence type="ECO:0000259" key="15">
    <source>
        <dbReference type="PROSITE" id="PS50262"/>
    </source>
</evidence>
<dbReference type="InterPro" id="IPR001760">
    <property type="entry name" value="Opsin"/>
</dbReference>
<feature type="transmembrane region" description="Helical" evidence="13">
    <location>
        <begin position="36"/>
        <end position="61"/>
    </location>
</feature>
<feature type="region of interest" description="Disordered" evidence="14">
    <location>
        <begin position="354"/>
        <end position="423"/>
    </location>
</feature>
<dbReference type="GO" id="GO:0016020">
    <property type="term" value="C:membrane"/>
    <property type="evidence" value="ECO:0007669"/>
    <property type="project" value="UniProtKB-SubCell"/>
</dbReference>
<reference evidence="16 17" key="1">
    <citation type="journal article" date="2018" name="Nat. Ecol. Evol.">
        <title>Shark genomes provide insights into elasmobranch evolution and the origin of vertebrates.</title>
        <authorList>
            <person name="Hara Y"/>
            <person name="Yamaguchi K"/>
            <person name="Onimaru K"/>
            <person name="Kadota M"/>
            <person name="Koyanagi M"/>
            <person name="Keeley SD"/>
            <person name="Tatsumi K"/>
            <person name="Tanaka K"/>
            <person name="Motone F"/>
            <person name="Kageyama Y"/>
            <person name="Nozu R"/>
            <person name="Adachi N"/>
            <person name="Nishimura O"/>
            <person name="Nakagawa R"/>
            <person name="Tanegashima C"/>
            <person name="Kiyatake I"/>
            <person name="Matsumoto R"/>
            <person name="Murakumo K"/>
            <person name="Nishida K"/>
            <person name="Terakita A"/>
            <person name="Kuratani S"/>
            <person name="Sato K"/>
            <person name="Hyodo S Kuraku.S."/>
        </authorList>
    </citation>
    <scope>NUCLEOTIDE SEQUENCE [LARGE SCALE GENOMIC DNA]</scope>
</reference>
<feature type="transmembrane region" description="Helical" evidence="13">
    <location>
        <begin position="73"/>
        <end position="98"/>
    </location>
</feature>
<evidence type="ECO:0000256" key="11">
    <source>
        <dbReference type="ARBA" id="ARBA00023170"/>
    </source>
</evidence>
<dbReference type="PROSITE" id="PS50262">
    <property type="entry name" value="G_PROTEIN_RECEP_F1_2"/>
    <property type="match status" value="1"/>
</dbReference>
<dbReference type="AlphaFoldDB" id="A0A401NG04"/>
<evidence type="ECO:0000256" key="5">
    <source>
        <dbReference type="ARBA" id="ARBA00022925"/>
    </source>
</evidence>
<feature type="compositionally biased region" description="Basic and acidic residues" evidence="14">
    <location>
        <begin position="391"/>
        <end position="403"/>
    </location>
</feature>
<feature type="transmembrane region" description="Helical" evidence="13">
    <location>
        <begin position="197"/>
        <end position="223"/>
    </location>
</feature>
<dbReference type="EMBL" id="BFAA01006147">
    <property type="protein sequence ID" value="GCB59860.1"/>
    <property type="molecule type" value="Genomic_DNA"/>
</dbReference>
<dbReference type="OMA" id="WKMAKIV"/>
<evidence type="ECO:0000256" key="7">
    <source>
        <dbReference type="ARBA" id="ARBA00022991"/>
    </source>
</evidence>
<dbReference type="SUPFAM" id="SSF81321">
    <property type="entry name" value="Family A G protein-coupled receptor-like"/>
    <property type="match status" value="1"/>
</dbReference>
<keyword evidence="11 13" id="KW-0675">Receptor</keyword>
<keyword evidence="6 13" id="KW-1133">Transmembrane helix</keyword>
<evidence type="ECO:0000256" key="1">
    <source>
        <dbReference type="ARBA" id="ARBA00004141"/>
    </source>
</evidence>
<feature type="transmembrane region" description="Helical" evidence="13">
    <location>
        <begin position="110"/>
        <end position="131"/>
    </location>
</feature>
<evidence type="ECO:0000256" key="10">
    <source>
        <dbReference type="ARBA" id="ARBA00023157"/>
    </source>
</evidence>
<evidence type="ECO:0000256" key="14">
    <source>
        <dbReference type="SAM" id="MobiDB-lite"/>
    </source>
</evidence>
<feature type="transmembrane region" description="Helical" evidence="13">
    <location>
        <begin position="261"/>
        <end position="287"/>
    </location>
</feature>
<accession>A0A401NG04</accession>
<proteinExistence type="inferred from homology"/>
<feature type="compositionally biased region" description="Polar residues" evidence="14">
    <location>
        <begin position="373"/>
        <end position="388"/>
    </location>
</feature>
<comment type="subcellular location">
    <subcellularLocation>
        <location evidence="1 13">Membrane</location>
        <topology evidence="1 13">Multi-pass membrane protein</topology>
    </subcellularLocation>
</comment>
<gene>
    <name evidence="16" type="ORF">scyTo_0012615</name>
</gene>
<keyword evidence="7 13" id="KW-0157">Chromophore</keyword>
<organism evidence="16 17">
    <name type="scientific">Scyliorhinus torazame</name>
    <name type="common">Cloudy catshark</name>
    <name type="synonym">Catulus torazame</name>
    <dbReference type="NCBI Taxonomy" id="75743"/>
    <lineage>
        <taxon>Eukaryota</taxon>
        <taxon>Metazoa</taxon>
        <taxon>Chordata</taxon>
        <taxon>Craniata</taxon>
        <taxon>Vertebrata</taxon>
        <taxon>Chondrichthyes</taxon>
        <taxon>Elasmobranchii</taxon>
        <taxon>Galeomorphii</taxon>
        <taxon>Galeoidea</taxon>
        <taxon>Carcharhiniformes</taxon>
        <taxon>Scyliorhinidae</taxon>
        <taxon>Scyliorhinus</taxon>
    </lineage>
</organism>
<evidence type="ECO:0000256" key="12">
    <source>
        <dbReference type="ARBA" id="ARBA00023224"/>
    </source>
</evidence>
<dbReference type="PRINTS" id="PR00237">
    <property type="entry name" value="GPCRRHODOPSN"/>
</dbReference>
<dbReference type="InterPro" id="IPR050125">
    <property type="entry name" value="GPCR_opsins"/>
</dbReference>
<keyword evidence="3 13" id="KW-0716">Sensory transduction</keyword>
<dbReference type="PROSITE" id="PS00237">
    <property type="entry name" value="G_PROTEIN_RECEP_F1_1"/>
    <property type="match status" value="1"/>
</dbReference>
<keyword evidence="8 13" id="KW-0297">G-protein coupled receptor</keyword>
<keyword evidence="17" id="KW-1185">Reference proteome</keyword>
<dbReference type="GO" id="GO:0007601">
    <property type="term" value="P:visual perception"/>
    <property type="evidence" value="ECO:0007669"/>
    <property type="project" value="InterPro"/>
</dbReference>
<keyword evidence="4 13" id="KW-0812">Transmembrane</keyword>
<dbReference type="Proteomes" id="UP000288216">
    <property type="component" value="Unassembled WGS sequence"/>
</dbReference>
<evidence type="ECO:0000256" key="3">
    <source>
        <dbReference type="ARBA" id="ARBA00022606"/>
    </source>
</evidence>
<dbReference type="InterPro" id="IPR017452">
    <property type="entry name" value="GPCR_Rhodpsn_7TM"/>
</dbReference>
<keyword evidence="10" id="KW-1015">Disulfide bond</keyword>
<dbReference type="GO" id="GO:0004930">
    <property type="term" value="F:G protein-coupled receptor activity"/>
    <property type="evidence" value="ECO:0007669"/>
    <property type="project" value="UniProtKB-KW"/>
</dbReference>
<dbReference type="SMART" id="SM01381">
    <property type="entry name" value="7TM_GPCR_Srsx"/>
    <property type="match status" value="1"/>
</dbReference>
<dbReference type="GO" id="GO:0007602">
    <property type="term" value="P:phototransduction"/>
    <property type="evidence" value="ECO:0007669"/>
    <property type="project" value="UniProtKB-KW"/>
</dbReference>
<dbReference type="InterPro" id="IPR027430">
    <property type="entry name" value="Retinal_BS"/>
</dbReference>
<dbReference type="Pfam" id="PF00001">
    <property type="entry name" value="7tm_1"/>
    <property type="match status" value="1"/>
</dbReference>
<evidence type="ECO:0000256" key="4">
    <source>
        <dbReference type="ARBA" id="ARBA00022692"/>
    </source>
</evidence>
<dbReference type="OrthoDB" id="9996086at2759"/>
<comment type="caution">
    <text evidence="16">The sequence shown here is derived from an EMBL/GenBank/DDBJ whole genome shotgun (WGS) entry which is preliminary data.</text>
</comment>
<evidence type="ECO:0000256" key="9">
    <source>
        <dbReference type="ARBA" id="ARBA00023136"/>
    </source>
</evidence>
<protein>
    <recommendedName>
        <fullName evidence="15">G-protein coupled receptors family 1 profile domain-containing protein</fullName>
    </recommendedName>
</protein>
<keyword evidence="2 13" id="KW-0600">Photoreceptor protein</keyword>
<evidence type="ECO:0000256" key="8">
    <source>
        <dbReference type="ARBA" id="ARBA00023040"/>
    </source>
</evidence>
<dbReference type="PROSITE" id="PS00238">
    <property type="entry name" value="OPSIN"/>
    <property type="match status" value="1"/>
</dbReference>
<dbReference type="CDD" id="cd15336">
    <property type="entry name" value="7tmA_Melanopsin"/>
    <property type="match status" value="1"/>
</dbReference>
<evidence type="ECO:0000313" key="16">
    <source>
        <dbReference type="EMBL" id="GCB59860.1"/>
    </source>
</evidence>
<feature type="domain" description="G-protein coupled receptors family 1 profile" evidence="15">
    <location>
        <begin position="52"/>
        <end position="314"/>
    </location>
</feature>
<dbReference type="FunFam" id="1.20.1070.10:FF:000044">
    <property type="entry name" value="Opsin, ultraviolet-sensitive"/>
    <property type="match status" value="1"/>
</dbReference>
<dbReference type="Gene3D" id="1.20.1070.10">
    <property type="entry name" value="Rhodopsin 7-helix transmembrane proteins"/>
    <property type="match status" value="1"/>
</dbReference>
<feature type="transmembrane region" description="Helical" evidence="13">
    <location>
        <begin position="152"/>
        <end position="177"/>
    </location>
</feature>
<evidence type="ECO:0000256" key="13">
    <source>
        <dbReference type="RuleBase" id="RU004951"/>
    </source>
</evidence>
<keyword evidence="12 13" id="KW-0807">Transducer</keyword>
<feature type="compositionally biased region" description="Low complexity" evidence="14">
    <location>
        <begin position="354"/>
        <end position="365"/>
    </location>
</feature>